<comment type="caution">
    <text evidence="1">The sequence shown here is derived from an EMBL/GenBank/DDBJ whole genome shotgun (WGS) entry which is preliminary data.</text>
</comment>
<evidence type="ECO:0000313" key="2">
    <source>
        <dbReference type="Proteomes" id="UP000297288"/>
    </source>
</evidence>
<dbReference type="Pfam" id="PF13419">
    <property type="entry name" value="HAD_2"/>
    <property type="match status" value="1"/>
</dbReference>
<evidence type="ECO:0008006" key="3">
    <source>
        <dbReference type="Google" id="ProtNLM"/>
    </source>
</evidence>
<dbReference type="InterPro" id="IPR023214">
    <property type="entry name" value="HAD_sf"/>
</dbReference>
<dbReference type="Gene3D" id="3.40.50.1000">
    <property type="entry name" value="HAD superfamily/HAD-like"/>
    <property type="match status" value="1"/>
</dbReference>
<protein>
    <recommendedName>
        <fullName evidence="3">HAD family hydrolase</fullName>
    </recommendedName>
</protein>
<organism evidence="1 2">
    <name type="scientific">Geotoga petraea</name>
    <dbReference type="NCBI Taxonomy" id="28234"/>
    <lineage>
        <taxon>Bacteria</taxon>
        <taxon>Thermotogati</taxon>
        <taxon>Thermotogota</taxon>
        <taxon>Thermotogae</taxon>
        <taxon>Petrotogales</taxon>
        <taxon>Petrotogaceae</taxon>
        <taxon>Geotoga</taxon>
    </lineage>
</organism>
<dbReference type="AlphaFoldDB" id="A0A4Z0W5N3"/>
<dbReference type="InterPro" id="IPR041492">
    <property type="entry name" value="HAD_2"/>
</dbReference>
<proteinExistence type="predicted"/>
<dbReference type="InterPro" id="IPR036412">
    <property type="entry name" value="HAD-like_sf"/>
</dbReference>
<dbReference type="RefSeq" id="WP_135402342.1">
    <property type="nucleotide sequence ID" value="NZ_SRME01000001.1"/>
</dbReference>
<dbReference type="EMBL" id="SRME01000001">
    <property type="protein sequence ID" value="TGG88645.1"/>
    <property type="molecule type" value="Genomic_DNA"/>
</dbReference>
<sequence length="74" mass="8723">MIDMKPEDFVYISHMENSNTTKPHKEYFENILKELKITPEEAIIIGDTDFDKAAEKVGIKFIHVKEVDKWKELI</sequence>
<accession>A0A4Z0W5N3</accession>
<gene>
    <name evidence="1" type="ORF">E4650_00105</name>
</gene>
<dbReference type="OrthoDB" id="9809962at2"/>
<reference evidence="1 2" key="1">
    <citation type="submission" date="2019-04" db="EMBL/GenBank/DDBJ databases">
        <title>Draft genome sequence data and analysis of a Fermenting Bacterium, Geotoga petraea strain HO-Geo1, isolated from heavy-oil petroleum reservoir in Russia.</title>
        <authorList>
            <person name="Grouzdev D.S."/>
            <person name="Semenova E.M."/>
            <person name="Sokolova D.S."/>
            <person name="Tourova T.P."/>
            <person name="Poltaraus A.B."/>
            <person name="Nazina T.N."/>
        </authorList>
    </citation>
    <scope>NUCLEOTIDE SEQUENCE [LARGE SCALE GENOMIC DNA]</scope>
    <source>
        <strain evidence="1 2">HO-Geo1</strain>
    </source>
</reference>
<evidence type="ECO:0000313" key="1">
    <source>
        <dbReference type="EMBL" id="TGG88645.1"/>
    </source>
</evidence>
<name>A0A4Z0W5N3_9BACT</name>
<dbReference type="SUPFAM" id="SSF56784">
    <property type="entry name" value="HAD-like"/>
    <property type="match status" value="1"/>
</dbReference>
<dbReference type="Proteomes" id="UP000297288">
    <property type="component" value="Unassembled WGS sequence"/>
</dbReference>